<dbReference type="Proteomes" id="UP000023430">
    <property type="component" value="Unassembled WGS sequence"/>
</dbReference>
<accession>X7FAL7</accession>
<evidence type="ECO:0000313" key="3">
    <source>
        <dbReference type="Proteomes" id="UP000023430"/>
    </source>
</evidence>
<keyword evidence="3" id="KW-1185">Reference proteome</keyword>
<proteinExistence type="predicted"/>
<dbReference type="AlphaFoldDB" id="X7FAL7"/>
<reference evidence="2 3" key="1">
    <citation type="submission" date="2014-01" db="EMBL/GenBank/DDBJ databases">
        <title>Roseivivax isoporae LMG 25204 Genome Sequencing.</title>
        <authorList>
            <person name="Lai Q."/>
            <person name="Li G."/>
            <person name="Shao Z."/>
        </authorList>
    </citation>
    <scope>NUCLEOTIDE SEQUENCE [LARGE SCALE GENOMIC DNA]</scope>
    <source>
        <strain evidence="2 3">LMG 25204</strain>
    </source>
</reference>
<name>X7FAL7_9RHOB</name>
<feature type="transmembrane region" description="Helical" evidence="1">
    <location>
        <begin position="38"/>
        <end position="58"/>
    </location>
</feature>
<comment type="caution">
    <text evidence="2">The sequence shown here is derived from an EMBL/GenBank/DDBJ whole genome shotgun (WGS) entry which is preliminary data.</text>
</comment>
<keyword evidence="1" id="KW-1133">Transmembrane helix</keyword>
<dbReference type="eggNOG" id="ENOG50330HU">
    <property type="taxonomic scope" value="Bacteria"/>
</dbReference>
<keyword evidence="1" id="KW-0812">Transmembrane</keyword>
<dbReference type="RefSeq" id="WP_043769646.1">
    <property type="nucleotide sequence ID" value="NZ_JAME01000012.1"/>
</dbReference>
<organism evidence="2 3">
    <name type="scientific">Roseivivax isoporae LMG 25204</name>
    <dbReference type="NCBI Taxonomy" id="1449351"/>
    <lineage>
        <taxon>Bacteria</taxon>
        <taxon>Pseudomonadati</taxon>
        <taxon>Pseudomonadota</taxon>
        <taxon>Alphaproteobacteria</taxon>
        <taxon>Rhodobacterales</taxon>
        <taxon>Roseobacteraceae</taxon>
        <taxon>Roseivivax</taxon>
    </lineage>
</organism>
<feature type="transmembrane region" description="Helical" evidence="1">
    <location>
        <begin position="6"/>
        <end position="26"/>
    </location>
</feature>
<protein>
    <submittedName>
        <fullName evidence="2">5-aminolevulinate synthase</fullName>
    </submittedName>
</protein>
<dbReference type="EMBL" id="JAME01000012">
    <property type="protein sequence ID" value="ETX29109.1"/>
    <property type="molecule type" value="Genomic_DNA"/>
</dbReference>
<feature type="transmembrane region" description="Helical" evidence="1">
    <location>
        <begin position="64"/>
        <end position="84"/>
    </location>
</feature>
<evidence type="ECO:0000256" key="1">
    <source>
        <dbReference type="SAM" id="Phobius"/>
    </source>
</evidence>
<keyword evidence="1" id="KW-0472">Membrane</keyword>
<dbReference type="OrthoDB" id="7644846at2"/>
<sequence length="109" mass="11231">MTATLSPVSTIVLTLLVASGYAVATIGMKLCAEQQLRAGIMLLVLGLACVILCEVILLRFTALSVLYLAIVGAETLIVLAYAVWMGEGFGLKQATGAALVLAGLCVTTT</sequence>
<gene>
    <name evidence="2" type="ORF">RISW2_02775</name>
</gene>
<evidence type="ECO:0000313" key="2">
    <source>
        <dbReference type="EMBL" id="ETX29109.1"/>
    </source>
</evidence>